<dbReference type="AlphaFoldDB" id="H2AUY8"/>
<dbReference type="InterPro" id="IPR027417">
    <property type="entry name" value="P-loop_NTPase"/>
</dbReference>
<dbReference type="Pfam" id="PF09262">
    <property type="entry name" value="PEX-1N"/>
    <property type="match status" value="1"/>
</dbReference>
<dbReference type="Proteomes" id="UP000005220">
    <property type="component" value="Chromosome 5"/>
</dbReference>
<evidence type="ECO:0000256" key="13">
    <source>
        <dbReference type="SAM" id="MobiDB-lite"/>
    </source>
</evidence>
<comment type="subcellular location">
    <subcellularLocation>
        <location evidence="1">Membrane</location>
    </subcellularLocation>
</comment>
<keyword evidence="9" id="KW-0472">Membrane</keyword>
<dbReference type="GO" id="GO:1904949">
    <property type="term" value="C:ATPase complex"/>
    <property type="evidence" value="ECO:0007669"/>
    <property type="project" value="EnsemblFungi"/>
</dbReference>
<dbReference type="GO" id="GO:0005829">
    <property type="term" value="C:cytosol"/>
    <property type="evidence" value="ECO:0007669"/>
    <property type="project" value="TreeGrafter"/>
</dbReference>
<keyword evidence="6" id="KW-0378">Hydrolase</keyword>
<dbReference type="InterPro" id="IPR050168">
    <property type="entry name" value="AAA_ATPase_domain"/>
</dbReference>
<dbReference type="PROSITE" id="PS00674">
    <property type="entry name" value="AAA"/>
    <property type="match status" value="1"/>
</dbReference>
<dbReference type="RefSeq" id="XP_003957323.1">
    <property type="nucleotide sequence ID" value="XM_003957274.1"/>
</dbReference>
<dbReference type="InterPro" id="IPR041569">
    <property type="entry name" value="AAA_lid_3"/>
</dbReference>
<evidence type="ECO:0000256" key="6">
    <source>
        <dbReference type="ARBA" id="ARBA00022801"/>
    </source>
</evidence>
<comment type="similarity">
    <text evidence="2">Belongs to the AAA ATPase family.</text>
</comment>
<evidence type="ECO:0000256" key="12">
    <source>
        <dbReference type="ARBA" id="ARBA00048778"/>
    </source>
</evidence>
<gene>
    <name evidence="15" type="primary">KAFR0E00340</name>
    <name evidence="15" type="ORF">KAFR_0E00340</name>
</gene>
<dbReference type="InterPro" id="IPR003959">
    <property type="entry name" value="ATPase_AAA_core"/>
</dbReference>
<feature type="domain" description="AAA+ ATPase" evidence="14">
    <location>
        <begin position="406"/>
        <end position="530"/>
    </location>
</feature>
<dbReference type="OrthoDB" id="2187at2759"/>
<dbReference type="InterPro" id="IPR003960">
    <property type="entry name" value="ATPase_AAA_CS"/>
</dbReference>
<dbReference type="SUPFAM" id="SSF54585">
    <property type="entry name" value="Cdc48 domain 2-like"/>
    <property type="match status" value="1"/>
</dbReference>
<keyword evidence="3" id="KW-0813">Transport</keyword>
<dbReference type="InterPro" id="IPR015342">
    <property type="entry name" value="PEX1-N_C-lobe"/>
</dbReference>
<organism evidence="15 16">
    <name type="scientific">Kazachstania africana (strain ATCC 22294 / BCRC 22015 / CBS 2517 / CECT 1963 / NBRC 1671 / NRRL Y-8276)</name>
    <name type="common">Yeast</name>
    <name type="synonym">Kluyveromyces africanus</name>
    <dbReference type="NCBI Taxonomy" id="1071382"/>
    <lineage>
        <taxon>Eukaryota</taxon>
        <taxon>Fungi</taxon>
        <taxon>Dikarya</taxon>
        <taxon>Ascomycota</taxon>
        <taxon>Saccharomycotina</taxon>
        <taxon>Saccharomycetes</taxon>
        <taxon>Saccharomycetales</taxon>
        <taxon>Saccharomycetaceae</taxon>
        <taxon>Kazachstania</taxon>
    </lineage>
</organism>
<evidence type="ECO:0000256" key="3">
    <source>
        <dbReference type="ARBA" id="ARBA00022448"/>
    </source>
</evidence>
<dbReference type="Gene3D" id="1.10.8.60">
    <property type="match status" value="1"/>
</dbReference>
<evidence type="ECO:0000256" key="9">
    <source>
        <dbReference type="ARBA" id="ARBA00023136"/>
    </source>
</evidence>
<feature type="domain" description="AAA+ ATPase" evidence="14">
    <location>
        <begin position="677"/>
        <end position="813"/>
    </location>
</feature>
<evidence type="ECO:0000256" key="5">
    <source>
        <dbReference type="ARBA" id="ARBA00022741"/>
    </source>
</evidence>
<dbReference type="GO" id="GO:0016562">
    <property type="term" value="P:protein import into peroxisome matrix, receptor recycling"/>
    <property type="evidence" value="ECO:0007669"/>
    <property type="project" value="EnsemblFungi"/>
</dbReference>
<proteinExistence type="inferred from homology"/>
<reference evidence="15 16" key="1">
    <citation type="journal article" date="2011" name="Proc. Natl. Acad. Sci. U.S.A.">
        <title>Evolutionary erosion of yeast sex chromosomes by mating-type switching accidents.</title>
        <authorList>
            <person name="Gordon J.L."/>
            <person name="Armisen D."/>
            <person name="Proux-Wera E."/>
            <person name="Oheigeartaigh S.S."/>
            <person name="Byrne K.P."/>
            <person name="Wolfe K.H."/>
        </authorList>
    </citation>
    <scope>NUCLEOTIDE SEQUENCE [LARGE SCALE GENOMIC DNA]</scope>
    <source>
        <strain evidence="16">ATCC 22294 / BCRC 22015 / CBS 2517 / CECT 1963 / NBRC 1671 / NRRL Y-8276</strain>
    </source>
</reference>
<dbReference type="CDD" id="cd19526">
    <property type="entry name" value="RecA-like_PEX1_r2"/>
    <property type="match status" value="1"/>
</dbReference>
<keyword evidence="4" id="KW-0962">Peroxisome biogenesis</keyword>
<comment type="catalytic activity">
    <reaction evidence="12">
        <text>ATP + H2O = ADP + phosphate + H(+)</text>
        <dbReference type="Rhea" id="RHEA:13065"/>
        <dbReference type="ChEBI" id="CHEBI:15377"/>
        <dbReference type="ChEBI" id="CHEBI:15378"/>
        <dbReference type="ChEBI" id="CHEBI:30616"/>
        <dbReference type="ChEBI" id="CHEBI:43474"/>
        <dbReference type="ChEBI" id="CHEBI:456216"/>
    </reaction>
    <physiologicalReaction direction="left-to-right" evidence="12">
        <dbReference type="Rhea" id="RHEA:13066"/>
    </physiologicalReaction>
</comment>
<dbReference type="EMBL" id="HE650825">
    <property type="protein sequence ID" value="CCF58188.1"/>
    <property type="molecule type" value="Genomic_DNA"/>
</dbReference>
<dbReference type="SUPFAM" id="SSF52540">
    <property type="entry name" value="P-loop containing nucleoside triphosphate hydrolases"/>
    <property type="match status" value="2"/>
</dbReference>
<dbReference type="Pfam" id="PF17862">
    <property type="entry name" value="AAA_lid_3"/>
    <property type="match status" value="1"/>
</dbReference>
<feature type="compositionally biased region" description="Polar residues" evidence="13">
    <location>
        <begin position="969"/>
        <end position="980"/>
    </location>
</feature>
<dbReference type="PANTHER" id="PTHR23077">
    <property type="entry name" value="AAA-FAMILY ATPASE"/>
    <property type="match status" value="1"/>
</dbReference>
<dbReference type="InParanoid" id="H2AUY8"/>
<dbReference type="GO" id="GO:0016887">
    <property type="term" value="F:ATP hydrolysis activity"/>
    <property type="evidence" value="ECO:0007669"/>
    <property type="project" value="EnsemblFungi"/>
</dbReference>
<dbReference type="STRING" id="1071382.H2AUY8"/>
<evidence type="ECO:0000256" key="8">
    <source>
        <dbReference type="ARBA" id="ARBA00022927"/>
    </source>
</evidence>
<dbReference type="FunFam" id="3.40.50.300:FF:000149">
    <property type="entry name" value="Nuclear valosin-containing protein-like"/>
    <property type="match status" value="1"/>
</dbReference>
<dbReference type="SMART" id="SM00382">
    <property type="entry name" value="AAA"/>
    <property type="match status" value="2"/>
</dbReference>
<evidence type="ECO:0000256" key="1">
    <source>
        <dbReference type="ARBA" id="ARBA00004370"/>
    </source>
</evidence>
<accession>H2AUY8</accession>
<dbReference type="GeneID" id="13882723"/>
<keyword evidence="5" id="KW-0547">Nucleotide-binding</keyword>
<keyword evidence="16" id="KW-1185">Reference proteome</keyword>
<dbReference type="Gene3D" id="3.10.330.10">
    <property type="match status" value="1"/>
</dbReference>
<dbReference type="eggNOG" id="KOG0735">
    <property type="taxonomic scope" value="Eukaryota"/>
</dbReference>
<dbReference type="Pfam" id="PF00004">
    <property type="entry name" value="AAA"/>
    <property type="match status" value="1"/>
</dbReference>
<evidence type="ECO:0000256" key="10">
    <source>
        <dbReference type="ARBA" id="ARBA00032509"/>
    </source>
</evidence>
<dbReference type="HOGENOM" id="CLU_000688_1_1_1"/>
<evidence type="ECO:0000313" key="15">
    <source>
        <dbReference type="EMBL" id="CCF58188.1"/>
    </source>
</evidence>
<evidence type="ECO:0000256" key="7">
    <source>
        <dbReference type="ARBA" id="ARBA00022840"/>
    </source>
</evidence>
<dbReference type="InterPro" id="IPR029067">
    <property type="entry name" value="CDC48_domain_2-like_sf"/>
</dbReference>
<evidence type="ECO:0000256" key="4">
    <source>
        <dbReference type="ARBA" id="ARBA00022593"/>
    </source>
</evidence>
<dbReference type="InterPro" id="IPR003593">
    <property type="entry name" value="AAA+_ATPase"/>
</dbReference>
<dbReference type="PANTHER" id="PTHR23077:SF12">
    <property type="entry name" value="PEROXISOMAL ATPASE PEX1"/>
    <property type="match status" value="1"/>
</dbReference>
<dbReference type="GO" id="GO:0140318">
    <property type="term" value="F:protein transporter activity"/>
    <property type="evidence" value="ECO:0007669"/>
    <property type="project" value="EnsemblFungi"/>
</dbReference>
<dbReference type="FunCoup" id="H2AUY8">
    <property type="interactions" value="221"/>
</dbReference>
<evidence type="ECO:0000256" key="11">
    <source>
        <dbReference type="ARBA" id="ARBA00034532"/>
    </source>
</evidence>
<dbReference type="Gene3D" id="3.40.50.300">
    <property type="entry name" value="P-loop containing nucleotide triphosphate hydrolases"/>
    <property type="match status" value="2"/>
</dbReference>
<keyword evidence="8" id="KW-0653">Protein transport</keyword>
<name>H2AUY8_KAZAF</name>
<dbReference type="GO" id="GO:0043335">
    <property type="term" value="P:protein unfolding"/>
    <property type="evidence" value="ECO:0007669"/>
    <property type="project" value="EnsemblFungi"/>
</dbReference>
<protein>
    <recommendedName>
        <fullName evidence="11">Peroxisomal ATPase PEX1</fullName>
    </recommendedName>
    <alternativeName>
        <fullName evidence="10">Peroxin-1</fullName>
    </alternativeName>
</protein>
<dbReference type="GO" id="GO:0005524">
    <property type="term" value="F:ATP binding"/>
    <property type="evidence" value="ECO:0007669"/>
    <property type="project" value="UniProtKB-KW"/>
</dbReference>
<sequence>MNNKHVLTLRLNNDIKGNFIRLPSNLSDMVFMSGINIQFFNFEIDDKWHVSWDGFDSADAGSLEMSPSLALVYKLQHNSTIELEIKKFESENLDDVTVREVYVKPVSSDDWEIAELNASFLQDSILKQTKVVHERGFIVCYIDNLNCKFSIDKMVPESLKVGLLGAGSLIIVEPRENKSRKQRTIRKREIVTKVKRSLCWSKDKELPGVSVGLNFKELVSSFAYISILVNNFDLKRQSKNITKFCQRIAVNAIDLPNLPANHICLSKLAWNSLSLPSTCQYKINNGIKFKIEFTEPPIIHTEANIFIHHYDNKDFANSVLGNMLLTNNMYLQNHNISIELLAINGKHIPAIDLSQVDPKNITYSHIKESEQIKPKFDIEEQETHEYVDINENIAEIIKYITLPILPSTGLLIEGSSGQGKTTTLRRINSILRTEYNYHTIYLNCEEIAEFNNFEKMKSLIDEWASVFIWYKPMCLILDNSEFLFNEIISEDKSKKNKANSFKLANYLISVLTNNDRHVIDNNRIIFSSSNRNSISKLFYDRHFIDKIWSLKAPSKTERRKIVDWYLKRFHVPTDDDDTINDIVMETEGYSISDIKTLSYKLLNAYQINHRLNKREILEIIGNFTPTSLQRVKLSNNAKKKVKWEDIGGLVMAKNVLLETLEWPTKYQPVFQNCPLRLRSGILLYGYPGCGKTLLANAVASQCGLNFISIKGPEILNKYIGASEQNVRELFEKAESIKPCVLFFDEFDSIATKRGHDSTGVTDRVVNQLLTEMDGAEGLSGVYVLAATSRPDLIDPALLRPGRLDKSIICDIPNEMDRYDILDCVLFKGKLQFAGAVEDLKQIATMTQGYSGADLQGLCYSAHLKAVHRQLATERVQLTTGGEETNDIEVSVINELTKREQIIENVKERLDKKNGQENSNIATTTRGNAKTELVVSMQDLLEAVQETRPSISQQESQKLRKIYDLFQNNTREGTLPSTEVNPTDVGNRISLM</sequence>
<keyword evidence="7" id="KW-0067">ATP-binding</keyword>
<dbReference type="GO" id="GO:0005778">
    <property type="term" value="C:peroxisomal membrane"/>
    <property type="evidence" value="ECO:0007669"/>
    <property type="project" value="EnsemblFungi"/>
</dbReference>
<evidence type="ECO:0000313" key="16">
    <source>
        <dbReference type="Proteomes" id="UP000005220"/>
    </source>
</evidence>
<feature type="region of interest" description="Disordered" evidence="13">
    <location>
        <begin position="969"/>
        <end position="991"/>
    </location>
</feature>
<evidence type="ECO:0000259" key="14">
    <source>
        <dbReference type="SMART" id="SM00382"/>
    </source>
</evidence>
<evidence type="ECO:0000256" key="2">
    <source>
        <dbReference type="ARBA" id="ARBA00006914"/>
    </source>
</evidence>
<dbReference type="KEGG" id="kaf:KAFR_0E00340"/>